<keyword evidence="2" id="KW-0238">DNA-binding</keyword>
<dbReference type="InterPro" id="IPR036390">
    <property type="entry name" value="WH_DNA-bd_sf"/>
</dbReference>
<keyword evidence="1" id="KW-0805">Transcription regulation</keyword>
<dbReference type="EMBL" id="JBHRSU010000001">
    <property type="protein sequence ID" value="MFC3099514.1"/>
    <property type="molecule type" value="Genomic_DNA"/>
</dbReference>
<evidence type="ECO:0000259" key="5">
    <source>
        <dbReference type="SMART" id="SM00347"/>
    </source>
</evidence>
<dbReference type="PANTHER" id="PTHR42756:SF1">
    <property type="entry name" value="TRANSCRIPTIONAL REPRESSOR OF EMRAB OPERON"/>
    <property type="match status" value="1"/>
</dbReference>
<keyword evidence="3" id="KW-0804">Transcription</keyword>
<evidence type="ECO:0000256" key="2">
    <source>
        <dbReference type="ARBA" id="ARBA00023125"/>
    </source>
</evidence>
<protein>
    <submittedName>
        <fullName evidence="6">MarR family winged helix-turn-helix transcriptional regulator</fullName>
    </submittedName>
</protein>
<name>A0ABV7EA16_9SPHN</name>
<dbReference type="SMART" id="SM00347">
    <property type="entry name" value="HTH_MARR"/>
    <property type="match status" value="2"/>
</dbReference>
<comment type="caution">
    <text evidence="6">The sequence shown here is derived from an EMBL/GenBank/DDBJ whole genome shotgun (WGS) entry which is preliminary data.</text>
</comment>
<evidence type="ECO:0000256" key="4">
    <source>
        <dbReference type="SAM" id="MobiDB-lite"/>
    </source>
</evidence>
<proteinExistence type="predicted"/>
<feature type="region of interest" description="Disordered" evidence="4">
    <location>
        <begin position="213"/>
        <end position="240"/>
    </location>
</feature>
<keyword evidence="7" id="KW-1185">Reference proteome</keyword>
<gene>
    <name evidence="6" type="ORF">ACFODK_01240</name>
</gene>
<dbReference type="SUPFAM" id="SSF46785">
    <property type="entry name" value="Winged helix' DNA-binding domain"/>
    <property type="match status" value="2"/>
</dbReference>
<evidence type="ECO:0000256" key="1">
    <source>
        <dbReference type="ARBA" id="ARBA00023015"/>
    </source>
</evidence>
<feature type="domain" description="HTH marR-type" evidence="5">
    <location>
        <begin position="94"/>
        <end position="189"/>
    </location>
</feature>
<feature type="domain" description="HTH marR-type" evidence="5">
    <location>
        <begin position="268"/>
        <end position="367"/>
    </location>
</feature>
<evidence type="ECO:0000256" key="3">
    <source>
        <dbReference type="ARBA" id="ARBA00023163"/>
    </source>
</evidence>
<dbReference type="InterPro" id="IPR036388">
    <property type="entry name" value="WH-like_DNA-bd_sf"/>
</dbReference>
<evidence type="ECO:0000313" key="7">
    <source>
        <dbReference type="Proteomes" id="UP001595378"/>
    </source>
</evidence>
<dbReference type="PANTHER" id="PTHR42756">
    <property type="entry name" value="TRANSCRIPTIONAL REGULATOR, MARR"/>
    <property type="match status" value="1"/>
</dbReference>
<evidence type="ECO:0000313" key="6">
    <source>
        <dbReference type="EMBL" id="MFC3099514.1"/>
    </source>
</evidence>
<reference evidence="7" key="1">
    <citation type="journal article" date="2019" name="Int. J. Syst. Evol. Microbiol.">
        <title>The Global Catalogue of Microorganisms (GCM) 10K type strain sequencing project: providing services to taxonomists for standard genome sequencing and annotation.</title>
        <authorList>
            <consortium name="The Broad Institute Genomics Platform"/>
            <consortium name="The Broad Institute Genome Sequencing Center for Infectious Disease"/>
            <person name="Wu L."/>
            <person name="Ma J."/>
        </authorList>
    </citation>
    <scope>NUCLEOTIDE SEQUENCE [LARGE SCALE GENOMIC DNA]</scope>
    <source>
        <strain evidence="7">KCTC 52606</strain>
    </source>
</reference>
<dbReference type="Proteomes" id="UP001595378">
    <property type="component" value="Unassembled WGS sequence"/>
</dbReference>
<dbReference type="Pfam" id="PF12802">
    <property type="entry name" value="MarR_2"/>
    <property type="match status" value="1"/>
</dbReference>
<accession>A0ABV7EA16</accession>
<sequence length="397" mass="44186">MTQQSAIEAALGPLADNLVKCVESYAFGAATLRAMEAGTAGDPPPEFSRRLAAVLAAIAAGADALPQARKQQASVIQSDLWQLLYKVRESAELAYARELDLVELDRRILFLLHNIGPMVPAEISAAVGVDKAQVSRSVKRLLDIRMVERDQLRAPLRLTRKGREHSERLLRLAELRNRELTFDIGDAELEAFFAGIEKLLDQAVVLYEQERKLGQGSNGGGETPQFPRPGAPVESESRSGERIVLDRSRIISPLMTLSSYFSRSGSLAFKRLTGLSNFEAWVLNEIGRASPIEWNDLVERLDRDHSQAGRTVNALVERGIIERHGGPGRRHGSFSPTAEGQRLFDIIQEASRQRSTYLMSPLSPAEREAFLATFDKIRRNAIVQLERERAFEELGHR</sequence>
<dbReference type="RefSeq" id="WP_336917268.1">
    <property type="nucleotide sequence ID" value="NZ_JBANRN010000001.1"/>
</dbReference>
<dbReference type="Gene3D" id="1.10.10.10">
    <property type="entry name" value="Winged helix-like DNA-binding domain superfamily/Winged helix DNA-binding domain"/>
    <property type="match status" value="2"/>
</dbReference>
<dbReference type="InterPro" id="IPR000835">
    <property type="entry name" value="HTH_MarR-typ"/>
</dbReference>
<organism evidence="6 7">
    <name type="scientific">Alteraurantiacibacter lauratis</name>
    <dbReference type="NCBI Taxonomy" id="2054627"/>
    <lineage>
        <taxon>Bacteria</taxon>
        <taxon>Pseudomonadati</taxon>
        <taxon>Pseudomonadota</taxon>
        <taxon>Alphaproteobacteria</taxon>
        <taxon>Sphingomonadales</taxon>
        <taxon>Erythrobacteraceae</taxon>
        <taxon>Alteraurantiacibacter</taxon>
    </lineage>
</organism>